<reference evidence="1" key="2">
    <citation type="submission" date="2015-06" db="UniProtKB">
        <authorList>
            <consortium name="EnsemblMetazoa"/>
        </authorList>
    </citation>
    <scope>IDENTIFICATION</scope>
</reference>
<evidence type="ECO:0000313" key="1">
    <source>
        <dbReference type="EnsemblMetazoa" id="tetur33g01180.1"/>
    </source>
</evidence>
<proteinExistence type="predicted"/>
<keyword evidence="2" id="KW-1185">Reference proteome</keyword>
<dbReference type="EnsemblMetazoa" id="tetur33g01180.1">
    <property type="protein sequence ID" value="tetur33g01180.1"/>
    <property type="gene ID" value="tetur33g01180"/>
</dbReference>
<dbReference type="EMBL" id="CAEY01000948">
    <property type="status" value="NOT_ANNOTATED_CDS"/>
    <property type="molecule type" value="Genomic_DNA"/>
</dbReference>
<sequence length="54" mass="5964">MDFHDAEDTLDAAQDTANILVKLNEEFSDAEEAVVPATIDHPYCKNSIADLRLS</sequence>
<dbReference type="HOGENOM" id="CLU_3052951_0_0_1"/>
<reference evidence="2" key="1">
    <citation type="submission" date="2011-08" db="EMBL/GenBank/DDBJ databases">
        <authorList>
            <person name="Rombauts S."/>
        </authorList>
    </citation>
    <scope>NUCLEOTIDE SEQUENCE</scope>
    <source>
        <strain evidence="2">London</strain>
    </source>
</reference>
<dbReference type="AlphaFoldDB" id="T1L2J5"/>
<accession>T1L2J5</accession>
<evidence type="ECO:0000313" key="2">
    <source>
        <dbReference type="Proteomes" id="UP000015104"/>
    </source>
</evidence>
<organism evidence="1 2">
    <name type="scientific">Tetranychus urticae</name>
    <name type="common">Two-spotted spider mite</name>
    <dbReference type="NCBI Taxonomy" id="32264"/>
    <lineage>
        <taxon>Eukaryota</taxon>
        <taxon>Metazoa</taxon>
        <taxon>Ecdysozoa</taxon>
        <taxon>Arthropoda</taxon>
        <taxon>Chelicerata</taxon>
        <taxon>Arachnida</taxon>
        <taxon>Acari</taxon>
        <taxon>Acariformes</taxon>
        <taxon>Trombidiformes</taxon>
        <taxon>Prostigmata</taxon>
        <taxon>Eleutherengona</taxon>
        <taxon>Raphignathae</taxon>
        <taxon>Tetranychoidea</taxon>
        <taxon>Tetranychidae</taxon>
        <taxon>Tetranychus</taxon>
    </lineage>
</organism>
<protein>
    <submittedName>
        <fullName evidence="1">Uncharacterized protein</fullName>
    </submittedName>
</protein>
<name>T1L2J5_TETUR</name>
<dbReference type="Proteomes" id="UP000015104">
    <property type="component" value="Unassembled WGS sequence"/>
</dbReference>